<evidence type="ECO:0000259" key="12">
    <source>
        <dbReference type="Pfam" id="PF14703"/>
    </source>
</evidence>
<dbReference type="InterPro" id="IPR045122">
    <property type="entry name" value="Csc1-like"/>
</dbReference>
<evidence type="ECO:0000256" key="1">
    <source>
        <dbReference type="ARBA" id="ARBA00004141"/>
    </source>
</evidence>
<evidence type="ECO:0000256" key="4">
    <source>
        <dbReference type="ARBA" id="ARBA00022692"/>
    </source>
</evidence>
<evidence type="ECO:0000256" key="9">
    <source>
        <dbReference type="SAM" id="Phobius"/>
    </source>
</evidence>
<feature type="domain" description="CSC1/OSCA1-like N-terminal transmembrane" evidence="11">
    <location>
        <begin position="5"/>
        <end position="165"/>
    </location>
</feature>
<proteinExistence type="inferred from homology"/>
<dbReference type="PANTHER" id="PTHR13018:SF117">
    <property type="entry name" value="CSC1-LIKE PROTEIN RXW8"/>
    <property type="match status" value="1"/>
</dbReference>
<protein>
    <submittedName>
        <fullName evidence="13">CSC1-like protein RXW8</fullName>
    </submittedName>
</protein>
<keyword evidence="5 9" id="KW-1133">Transmembrane helix</keyword>
<dbReference type="InterPro" id="IPR032880">
    <property type="entry name" value="CSC1/OSCA1-like_N"/>
</dbReference>
<feature type="region of interest" description="Disordered" evidence="8">
    <location>
        <begin position="698"/>
        <end position="724"/>
    </location>
</feature>
<evidence type="ECO:0000313" key="14">
    <source>
        <dbReference type="Proteomes" id="UP001327560"/>
    </source>
</evidence>
<reference evidence="13 14" key="1">
    <citation type="submission" date="2023-10" db="EMBL/GenBank/DDBJ databases">
        <title>Chromosome-scale genome assembly provides insights into flower coloration mechanisms of Canna indica.</title>
        <authorList>
            <person name="Li C."/>
        </authorList>
    </citation>
    <scope>NUCLEOTIDE SEQUENCE [LARGE SCALE GENOMIC DNA]</scope>
    <source>
        <tissue evidence="13">Flower</tissue>
    </source>
</reference>
<gene>
    <name evidence="13" type="ORF">Cni_G08299</name>
</gene>
<keyword evidence="7" id="KW-0406">Ion transport</keyword>
<feature type="transmembrane region" description="Helical" evidence="9">
    <location>
        <begin position="358"/>
        <end position="382"/>
    </location>
</feature>
<feature type="domain" description="CSC1/OSCA1-like 7TM region" evidence="10">
    <location>
        <begin position="356"/>
        <end position="623"/>
    </location>
</feature>
<keyword evidence="4 9" id="KW-0812">Transmembrane</keyword>
<dbReference type="InterPro" id="IPR027815">
    <property type="entry name" value="CSC1/OSCA1-like_cyt"/>
</dbReference>
<keyword evidence="3" id="KW-0813">Transport</keyword>
<keyword evidence="14" id="KW-1185">Reference proteome</keyword>
<sequence length="803" mass="90785">MKLYALLTSAGINIGVCTLLLSLYSVLRKQPGNVNVYFGRRLAEEHGRHRDSHMLERFVPDPSWIVKACQYTEEEILSAAGLDAVVFLRAIVFSIRIFSIAALVCVFGILPLNYFGQEMIHVHIPSESLDVFNIGNVMQKSRWLWVHCLALYIISFSACILLYFEYKSIAKMRQAYITHSHSNPSHFTVLVRGVPKSTEETLSNTVKNFFTRYHGASYLSHQMVYRVGKVQKIMSNAEKVYRKFVHLGPTAFDKRILPRVYRCGLCGGTSNSFQLVRSQSDIGANAITNNGLEQHPIENKECAAAFVFFKTRYAAIVASKVLQSSNPMLWVIDLAPEPHDVYWSNLWLPYRQLWLRKIATLLASIVFMFLFIIPVTFVQGLSQLDQLQQKLPFLNGILKKTFMIQIVTGYLPSVILMLFLYTVPPTMLLFSSVEGPISRSGRKKSACKKILYFTIWNVFFINVFSGSVINQLNVISSPKDIPTQLAKAVPRQATFFITYVLTSGWASLASEIMQLFGLTWNFFRKYIFRIKEDDPASIPSFPYYTEVPRVLLFGLLGFTCAILAPLILPFLLVYFLLGYVVYRNQIMNVYCARYETGGRMWPIMHNTTIFSLVLAQIIALGVFGIKESPVASGFMIPLVILTLLFNEYCRQRFHPLFKSFSAQDLIDMDKEDEQSGRMEQIHTQLLCAYCQFPPDPSSCMPDDEGEGSSETNRSDSKDDFPHPTIGLPISRLRQAIMAVRMLVSLQSRGLSNLTLGTVPNTSTGGMSLCRQTNATDGSQLVSITSQGILEEHLKGSMNLECYV</sequence>
<dbReference type="EMBL" id="CP136891">
    <property type="protein sequence ID" value="WOK99587.1"/>
    <property type="molecule type" value="Genomic_DNA"/>
</dbReference>
<evidence type="ECO:0000259" key="11">
    <source>
        <dbReference type="Pfam" id="PF13967"/>
    </source>
</evidence>
<feature type="transmembrane region" description="Helical" evidence="9">
    <location>
        <begin position="86"/>
        <end position="110"/>
    </location>
</feature>
<evidence type="ECO:0000256" key="5">
    <source>
        <dbReference type="ARBA" id="ARBA00022989"/>
    </source>
</evidence>
<evidence type="ECO:0000256" key="7">
    <source>
        <dbReference type="ARBA" id="ARBA00023303"/>
    </source>
</evidence>
<dbReference type="GO" id="GO:0005886">
    <property type="term" value="C:plasma membrane"/>
    <property type="evidence" value="ECO:0007669"/>
    <property type="project" value="TreeGrafter"/>
</dbReference>
<dbReference type="InterPro" id="IPR003864">
    <property type="entry name" value="CSC1/OSCA1-like_7TM"/>
</dbReference>
<evidence type="ECO:0000256" key="6">
    <source>
        <dbReference type="ARBA" id="ARBA00023136"/>
    </source>
</evidence>
<dbReference type="PANTHER" id="PTHR13018">
    <property type="entry name" value="PROBABLE MEMBRANE PROTEIN DUF221-RELATED"/>
    <property type="match status" value="1"/>
</dbReference>
<comment type="similarity">
    <text evidence="2">Belongs to the CSC1 (TC 1.A.17) family.</text>
</comment>
<evidence type="ECO:0000313" key="13">
    <source>
        <dbReference type="EMBL" id="WOK99587.1"/>
    </source>
</evidence>
<accession>A0AAQ3K2L9</accession>
<name>A0AAQ3K2L9_9LILI</name>
<evidence type="ECO:0000256" key="8">
    <source>
        <dbReference type="SAM" id="MobiDB-lite"/>
    </source>
</evidence>
<keyword evidence="7" id="KW-0407">Ion channel</keyword>
<evidence type="ECO:0000256" key="3">
    <source>
        <dbReference type="ARBA" id="ARBA00022448"/>
    </source>
</evidence>
<feature type="domain" description="CSC1/OSCA1-like cytosolic" evidence="12">
    <location>
        <begin position="186"/>
        <end position="345"/>
    </location>
</feature>
<dbReference type="Pfam" id="PF13967">
    <property type="entry name" value="RSN1_TM"/>
    <property type="match status" value="1"/>
</dbReference>
<dbReference type="Pfam" id="PF02714">
    <property type="entry name" value="RSN1_7TM"/>
    <property type="match status" value="1"/>
</dbReference>
<dbReference type="AlphaFoldDB" id="A0AAQ3K2L9"/>
<evidence type="ECO:0000259" key="10">
    <source>
        <dbReference type="Pfam" id="PF02714"/>
    </source>
</evidence>
<dbReference type="Pfam" id="PF14703">
    <property type="entry name" value="PHM7_cyt"/>
    <property type="match status" value="1"/>
</dbReference>
<dbReference type="Proteomes" id="UP001327560">
    <property type="component" value="Chromosome 2"/>
</dbReference>
<feature type="transmembrane region" description="Helical" evidence="9">
    <location>
        <begin position="450"/>
        <end position="469"/>
    </location>
</feature>
<organism evidence="13 14">
    <name type="scientific">Canna indica</name>
    <name type="common">Indian-shot</name>
    <dbReference type="NCBI Taxonomy" id="4628"/>
    <lineage>
        <taxon>Eukaryota</taxon>
        <taxon>Viridiplantae</taxon>
        <taxon>Streptophyta</taxon>
        <taxon>Embryophyta</taxon>
        <taxon>Tracheophyta</taxon>
        <taxon>Spermatophyta</taxon>
        <taxon>Magnoliopsida</taxon>
        <taxon>Liliopsida</taxon>
        <taxon>Zingiberales</taxon>
        <taxon>Cannaceae</taxon>
        <taxon>Canna</taxon>
    </lineage>
</organism>
<feature type="transmembrane region" description="Helical" evidence="9">
    <location>
        <begin position="143"/>
        <end position="164"/>
    </location>
</feature>
<feature type="transmembrane region" description="Helical" evidence="9">
    <location>
        <begin position="631"/>
        <end position="649"/>
    </location>
</feature>
<feature type="transmembrane region" description="Helical" evidence="9">
    <location>
        <begin position="6"/>
        <end position="27"/>
    </location>
</feature>
<dbReference type="GO" id="GO:0005227">
    <property type="term" value="F:calcium-activated cation channel activity"/>
    <property type="evidence" value="ECO:0007669"/>
    <property type="project" value="InterPro"/>
</dbReference>
<feature type="transmembrane region" description="Helical" evidence="9">
    <location>
        <begin position="603"/>
        <end position="625"/>
    </location>
</feature>
<feature type="transmembrane region" description="Helical" evidence="9">
    <location>
        <begin position="402"/>
        <end position="430"/>
    </location>
</feature>
<feature type="transmembrane region" description="Helical" evidence="9">
    <location>
        <begin position="550"/>
        <end position="582"/>
    </location>
</feature>
<evidence type="ECO:0000256" key="2">
    <source>
        <dbReference type="ARBA" id="ARBA00007779"/>
    </source>
</evidence>
<keyword evidence="6 9" id="KW-0472">Membrane</keyword>
<feature type="compositionally biased region" description="Basic and acidic residues" evidence="8">
    <location>
        <begin position="712"/>
        <end position="721"/>
    </location>
</feature>
<comment type="subcellular location">
    <subcellularLocation>
        <location evidence="1">Membrane</location>
        <topology evidence="1">Multi-pass membrane protein</topology>
    </subcellularLocation>
</comment>